<protein>
    <submittedName>
        <fullName evidence="2">Uncharacterized protein</fullName>
    </submittedName>
</protein>
<accession>A0A5B7HHC9</accession>
<evidence type="ECO:0000256" key="1">
    <source>
        <dbReference type="SAM" id="MobiDB-lite"/>
    </source>
</evidence>
<dbReference type="AlphaFoldDB" id="A0A5B7HHC9"/>
<reference evidence="2 3" key="1">
    <citation type="submission" date="2019-05" db="EMBL/GenBank/DDBJ databases">
        <title>Another draft genome of Portunus trituberculatus and its Hox gene families provides insights of decapod evolution.</title>
        <authorList>
            <person name="Jeong J.-H."/>
            <person name="Song I."/>
            <person name="Kim S."/>
            <person name="Choi T."/>
            <person name="Kim D."/>
            <person name="Ryu S."/>
            <person name="Kim W."/>
        </authorList>
    </citation>
    <scope>NUCLEOTIDE SEQUENCE [LARGE SCALE GENOMIC DNA]</scope>
    <source>
        <tissue evidence="2">Muscle</tissue>
    </source>
</reference>
<organism evidence="2 3">
    <name type="scientific">Portunus trituberculatus</name>
    <name type="common">Swimming crab</name>
    <name type="synonym">Neptunus trituberculatus</name>
    <dbReference type="NCBI Taxonomy" id="210409"/>
    <lineage>
        <taxon>Eukaryota</taxon>
        <taxon>Metazoa</taxon>
        <taxon>Ecdysozoa</taxon>
        <taxon>Arthropoda</taxon>
        <taxon>Crustacea</taxon>
        <taxon>Multicrustacea</taxon>
        <taxon>Malacostraca</taxon>
        <taxon>Eumalacostraca</taxon>
        <taxon>Eucarida</taxon>
        <taxon>Decapoda</taxon>
        <taxon>Pleocyemata</taxon>
        <taxon>Brachyura</taxon>
        <taxon>Eubrachyura</taxon>
        <taxon>Portunoidea</taxon>
        <taxon>Portunidae</taxon>
        <taxon>Portuninae</taxon>
        <taxon>Portunus</taxon>
    </lineage>
</organism>
<dbReference type="Proteomes" id="UP000324222">
    <property type="component" value="Unassembled WGS sequence"/>
</dbReference>
<sequence length="98" mass="10493">MTSSKLHASLAEEGKGERDEIALAGVQRRRKGKWKGNETRGEVMLMGGPGEEPSATGQSASQPASRPRVFDRQPFTIIHRPSVIRLYPVGGHAGGTAV</sequence>
<name>A0A5B7HHC9_PORTR</name>
<proteinExistence type="predicted"/>
<evidence type="ECO:0000313" key="2">
    <source>
        <dbReference type="EMBL" id="MPC69139.1"/>
    </source>
</evidence>
<evidence type="ECO:0000313" key="3">
    <source>
        <dbReference type="Proteomes" id="UP000324222"/>
    </source>
</evidence>
<feature type="compositionally biased region" description="Polar residues" evidence="1">
    <location>
        <begin position="55"/>
        <end position="64"/>
    </location>
</feature>
<keyword evidence="3" id="KW-1185">Reference proteome</keyword>
<feature type="compositionally biased region" description="Basic and acidic residues" evidence="1">
    <location>
        <begin position="10"/>
        <end position="21"/>
    </location>
</feature>
<dbReference type="EMBL" id="VSRR010028933">
    <property type="protein sequence ID" value="MPC69139.1"/>
    <property type="molecule type" value="Genomic_DNA"/>
</dbReference>
<comment type="caution">
    <text evidence="2">The sequence shown here is derived from an EMBL/GenBank/DDBJ whole genome shotgun (WGS) entry which is preliminary data.</text>
</comment>
<gene>
    <name evidence="2" type="ORF">E2C01_063354</name>
</gene>
<feature type="region of interest" description="Disordered" evidence="1">
    <location>
        <begin position="1"/>
        <end position="74"/>
    </location>
</feature>